<dbReference type="AlphaFoldDB" id="A0AA39FNK5"/>
<name>A0AA39FNK5_9HYME</name>
<dbReference type="PANTHER" id="PTHR33964:SF1">
    <property type="entry name" value="RE45066P"/>
    <property type="match status" value="1"/>
</dbReference>
<evidence type="ECO:0000313" key="2">
    <source>
        <dbReference type="EMBL" id="KAK0172922.1"/>
    </source>
</evidence>
<reference evidence="2" key="1">
    <citation type="journal article" date="2023" name="bioRxiv">
        <title>Scaffold-level genome assemblies of two parasitoid biocontrol wasps reveal the parthenogenesis mechanism and an associated novel virus.</title>
        <authorList>
            <person name="Inwood S."/>
            <person name="Skelly J."/>
            <person name="Guhlin J."/>
            <person name="Harrop T."/>
            <person name="Goldson S."/>
            <person name="Dearden P."/>
        </authorList>
    </citation>
    <scope>NUCLEOTIDE SEQUENCE</scope>
    <source>
        <strain evidence="2">Irish</strain>
        <tissue evidence="2">Whole body</tissue>
    </source>
</reference>
<comment type="caution">
    <text evidence="2">The sequence shown here is derived from an EMBL/GenBank/DDBJ whole genome shotgun (WGS) entry which is preliminary data.</text>
</comment>
<keyword evidence="1" id="KW-0812">Transmembrane</keyword>
<evidence type="ECO:0000313" key="3">
    <source>
        <dbReference type="Proteomes" id="UP001168990"/>
    </source>
</evidence>
<gene>
    <name evidence="2" type="ORF">PV328_006185</name>
</gene>
<dbReference type="EMBL" id="JAQQBS010000002">
    <property type="protein sequence ID" value="KAK0172922.1"/>
    <property type="molecule type" value="Genomic_DNA"/>
</dbReference>
<accession>A0AA39FNK5</accession>
<sequence length="223" mass="25101">MTAAVLASTRGEKCGHEELARCAIPLGKITNNNELGFVTTKTELQELCPDLQSGMGCIRSYTLRCMQKSQRENFNALYKGVNMAIMELCQDGPYQDAFLKHAPCMQKVQADYEVCSKKYQESIHELEKKNLTKSSMPVKLVCCAFQEFLTCSHNTVQNKCGEETAEFTKNFLERMSNALIKKHCAPYTEQECSIGSGSIKIEINVMMGMFLPLMIALIARYFT</sequence>
<dbReference type="Proteomes" id="UP001168990">
    <property type="component" value="Unassembled WGS sequence"/>
</dbReference>
<keyword evidence="3" id="KW-1185">Reference proteome</keyword>
<feature type="transmembrane region" description="Helical" evidence="1">
    <location>
        <begin position="203"/>
        <end position="222"/>
    </location>
</feature>
<dbReference type="PANTHER" id="PTHR33964">
    <property type="entry name" value="RE45066P-RELATED"/>
    <property type="match status" value="1"/>
</dbReference>
<evidence type="ECO:0000256" key="1">
    <source>
        <dbReference type="SAM" id="Phobius"/>
    </source>
</evidence>
<protein>
    <submittedName>
        <fullName evidence="2">Uncharacterized protein</fullName>
    </submittedName>
</protein>
<keyword evidence="1" id="KW-1133">Transmembrane helix</keyword>
<organism evidence="2 3">
    <name type="scientific">Microctonus aethiopoides</name>
    <dbReference type="NCBI Taxonomy" id="144406"/>
    <lineage>
        <taxon>Eukaryota</taxon>
        <taxon>Metazoa</taxon>
        <taxon>Ecdysozoa</taxon>
        <taxon>Arthropoda</taxon>
        <taxon>Hexapoda</taxon>
        <taxon>Insecta</taxon>
        <taxon>Pterygota</taxon>
        <taxon>Neoptera</taxon>
        <taxon>Endopterygota</taxon>
        <taxon>Hymenoptera</taxon>
        <taxon>Apocrita</taxon>
        <taxon>Ichneumonoidea</taxon>
        <taxon>Braconidae</taxon>
        <taxon>Euphorinae</taxon>
        <taxon>Microctonus</taxon>
    </lineage>
</organism>
<proteinExistence type="predicted"/>
<keyword evidence="1" id="KW-0472">Membrane</keyword>
<reference evidence="2" key="2">
    <citation type="submission" date="2023-03" db="EMBL/GenBank/DDBJ databases">
        <authorList>
            <person name="Inwood S.N."/>
            <person name="Skelly J.G."/>
            <person name="Guhlin J."/>
            <person name="Harrop T.W.R."/>
            <person name="Goldson S.G."/>
            <person name="Dearden P.K."/>
        </authorList>
    </citation>
    <scope>NUCLEOTIDE SEQUENCE</scope>
    <source>
        <strain evidence="2">Irish</strain>
        <tissue evidence="2">Whole body</tissue>
    </source>
</reference>